<dbReference type="Pfam" id="PF13188">
    <property type="entry name" value="PAS_8"/>
    <property type="match status" value="1"/>
</dbReference>
<dbReference type="SMART" id="SM00091">
    <property type="entry name" value="PAS"/>
    <property type="match status" value="2"/>
</dbReference>
<dbReference type="InterPro" id="IPR005467">
    <property type="entry name" value="His_kinase_dom"/>
</dbReference>
<evidence type="ECO:0000259" key="6">
    <source>
        <dbReference type="PROSITE" id="PS50109"/>
    </source>
</evidence>
<dbReference type="Pfam" id="PF02518">
    <property type="entry name" value="HATPase_c"/>
    <property type="match status" value="1"/>
</dbReference>
<accession>A0A3A6Q708</accession>
<evidence type="ECO:0000313" key="8">
    <source>
        <dbReference type="Proteomes" id="UP000281564"/>
    </source>
</evidence>
<evidence type="ECO:0000256" key="2">
    <source>
        <dbReference type="ARBA" id="ARBA00012438"/>
    </source>
</evidence>
<keyword evidence="5" id="KW-0418">Kinase</keyword>
<comment type="caution">
    <text evidence="7">The sequence shown here is derived from an EMBL/GenBank/DDBJ whole genome shotgun (WGS) entry which is preliminary data.</text>
</comment>
<comment type="catalytic activity">
    <reaction evidence="1">
        <text>ATP + protein L-histidine = ADP + protein N-phospho-L-histidine.</text>
        <dbReference type="EC" id="2.7.13.3"/>
    </reaction>
</comment>
<evidence type="ECO:0000256" key="1">
    <source>
        <dbReference type="ARBA" id="ARBA00000085"/>
    </source>
</evidence>
<dbReference type="Gene3D" id="3.30.565.10">
    <property type="entry name" value="Histidine kinase-like ATPase, C-terminal domain"/>
    <property type="match status" value="1"/>
</dbReference>
<dbReference type="PANTHER" id="PTHR43304:SF1">
    <property type="entry name" value="PAC DOMAIN-CONTAINING PROTEIN"/>
    <property type="match status" value="1"/>
</dbReference>
<dbReference type="AlphaFoldDB" id="A0A3A6Q708"/>
<dbReference type="SMART" id="SM00086">
    <property type="entry name" value="PAC"/>
    <property type="match status" value="2"/>
</dbReference>
<organism evidence="7 8">
    <name type="scientific">Halonotius pteroides</name>
    <dbReference type="NCBI Taxonomy" id="268735"/>
    <lineage>
        <taxon>Archaea</taxon>
        <taxon>Methanobacteriati</taxon>
        <taxon>Methanobacteriota</taxon>
        <taxon>Stenosarchaea group</taxon>
        <taxon>Halobacteria</taxon>
        <taxon>Halobacteriales</taxon>
        <taxon>Haloferacaceae</taxon>
        <taxon>Halonotius</taxon>
    </lineage>
</organism>
<evidence type="ECO:0000256" key="4">
    <source>
        <dbReference type="ARBA" id="ARBA00022679"/>
    </source>
</evidence>
<reference evidence="7 8" key="1">
    <citation type="submission" date="2018-06" db="EMBL/GenBank/DDBJ databases">
        <title>Halonotius sp. F13-13 a new haloarchaeeon isolated from a solar saltern from Isla Cristina, Huelva, Spain.</title>
        <authorList>
            <person name="Duran-Viseras A."/>
            <person name="Sanchez-Porro C."/>
            <person name="Ventosa A."/>
        </authorList>
    </citation>
    <scope>NUCLEOTIDE SEQUENCE [LARGE SCALE GENOMIC DNA]</scope>
    <source>
        <strain evidence="7 8">CECT 7525</strain>
    </source>
</reference>
<dbReference type="InterPro" id="IPR001610">
    <property type="entry name" value="PAC"/>
</dbReference>
<dbReference type="InterPro" id="IPR035965">
    <property type="entry name" value="PAS-like_dom_sf"/>
</dbReference>
<dbReference type="OrthoDB" id="3369at2157"/>
<dbReference type="SUPFAM" id="SSF55874">
    <property type="entry name" value="ATPase domain of HSP90 chaperone/DNA topoisomerase II/histidine kinase"/>
    <property type="match status" value="1"/>
</dbReference>
<dbReference type="InterPro" id="IPR036890">
    <property type="entry name" value="HATPase_C_sf"/>
</dbReference>
<dbReference type="CDD" id="cd00075">
    <property type="entry name" value="HATPase"/>
    <property type="match status" value="1"/>
</dbReference>
<dbReference type="InterPro" id="IPR004358">
    <property type="entry name" value="Sig_transdc_His_kin-like_C"/>
</dbReference>
<dbReference type="InterPro" id="IPR052162">
    <property type="entry name" value="Sensor_kinase/Photoreceptor"/>
</dbReference>
<dbReference type="SMART" id="SM00387">
    <property type="entry name" value="HATPase_c"/>
    <property type="match status" value="1"/>
</dbReference>
<keyword evidence="8" id="KW-1185">Reference proteome</keyword>
<dbReference type="InterPro" id="IPR003594">
    <property type="entry name" value="HATPase_dom"/>
</dbReference>
<dbReference type="RefSeq" id="WP_120083755.1">
    <property type="nucleotide sequence ID" value="NZ_QMDW01000005.1"/>
</dbReference>
<keyword evidence="3" id="KW-0597">Phosphoprotein</keyword>
<proteinExistence type="predicted"/>
<dbReference type="EMBL" id="QMDW01000005">
    <property type="protein sequence ID" value="RJX50573.1"/>
    <property type="molecule type" value="Genomic_DNA"/>
</dbReference>
<dbReference type="Gene3D" id="3.30.450.20">
    <property type="entry name" value="PAS domain"/>
    <property type="match status" value="2"/>
</dbReference>
<gene>
    <name evidence="7" type="ORF">DP106_04720</name>
</gene>
<dbReference type="InterPro" id="IPR000014">
    <property type="entry name" value="PAS"/>
</dbReference>
<dbReference type="InterPro" id="IPR003661">
    <property type="entry name" value="HisK_dim/P_dom"/>
</dbReference>
<name>A0A3A6Q708_9EURY</name>
<feature type="domain" description="Histidine kinase" evidence="6">
    <location>
        <begin position="276"/>
        <end position="484"/>
    </location>
</feature>
<dbReference type="PANTHER" id="PTHR43304">
    <property type="entry name" value="PHYTOCHROME-LIKE PROTEIN CPH1"/>
    <property type="match status" value="1"/>
</dbReference>
<evidence type="ECO:0000256" key="3">
    <source>
        <dbReference type="ARBA" id="ARBA00022553"/>
    </source>
</evidence>
<dbReference type="InterPro" id="IPR036097">
    <property type="entry name" value="HisK_dim/P_sf"/>
</dbReference>
<dbReference type="EC" id="2.7.13.3" evidence="2"/>
<dbReference type="CDD" id="cd00082">
    <property type="entry name" value="HisKA"/>
    <property type="match status" value="1"/>
</dbReference>
<evidence type="ECO:0000313" key="7">
    <source>
        <dbReference type="EMBL" id="RJX50573.1"/>
    </source>
</evidence>
<dbReference type="SUPFAM" id="SSF55785">
    <property type="entry name" value="PYP-like sensor domain (PAS domain)"/>
    <property type="match status" value="2"/>
</dbReference>
<keyword evidence="4" id="KW-0808">Transferase</keyword>
<dbReference type="PROSITE" id="PS50109">
    <property type="entry name" value="HIS_KIN"/>
    <property type="match status" value="1"/>
</dbReference>
<dbReference type="Proteomes" id="UP000281564">
    <property type="component" value="Unassembled WGS sequence"/>
</dbReference>
<protein>
    <recommendedName>
        <fullName evidence="2">histidine kinase</fullName>
        <ecNumber evidence="2">2.7.13.3</ecNumber>
    </recommendedName>
</protein>
<dbReference type="SUPFAM" id="SSF47384">
    <property type="entry name" value="Homodimeric domain of signal transducing histidine kinase"/>
    <property type="match status" value="1"/>
</dbReference>
<evidence type="ECO:0000256" key="5">
    <source>
        <dbReference type="ARBA" id="ARBA00022777"/>
    </source>
</evidence>
<dbReference type="GO" id="GO:0000155">
    <property type="term" value="F:phosphorelay sensor kinase activity"/>
    <property type="evidence" value="ECO:0007669"/>
    <property type="project" value="InterPro"/>
</dbReference>
<dbReference type="NCBIfam" id="TIGR00229">
    <property type="entry name" value="sensory_box"/>
    <property type="match status" value="2"/>
</dbReference>
<sequence>MSSNDKPNQSRYRALFENSRDALLLFDRDGYFDCNTRAVELFGLNSKKEALTYAPWDLAPPTQPDGANSKEIAQAHIETAFQQSGAFFEYTHQTVGGTTFPAEVKLTRFEDNGRPVLHSLVRDITERKERERELTESEAKYRNLFESTQDALMLLDRQGFFDCNEHTLDLFHIESLDTFAEYTPWDLAPPTQPDGRDSEEAAQEHIETAFETGTALFEWVHRRPDGTEFPAEVKLSRFDHRGEPRLHALVRNISDRKAYERQIREQRDNLEILNQVLRHDIRNDIQLIMAYAELAADQSESDSIQEHLDIVLENAEHAVEITTTARQMAKVMLSDTENIAPTPLGPSLSSAVEEVQNTYPAAVVTPTAAVPETPVQANDMLEAVFRNLLKNAIQHNDKEVPEVDISARERTDSVLVQIADNGPGIPDTEKETIFGKGETGLDSSGTGLGLYLVKTLVESYGGVIEIYDNEPVGTIFSVTVPKAG</sequence>
<dbReference type="PRINTS" id="PR00344">
    <property type="entry name" value="BCTRLSENSOR"/>
</dbReference>
<dbReference type="Pfam" id="PF13426">
    <property type="entry name" value="PAS_9"/>
    <property type="match status" value="1"/>
</dbReference>